<keyword evidence="1" id="KW-1133">Transmembrane helix</keyword>
<dbReference type="SMART" id="SM00052">
    <property type="entry name" value="EAL"/>
    <property type="match status" value="1"/>
</dbReference>
<dbReference type="Gene3D" id="3.20.20.450">
    <property type="entry name" value="EAL domain"/>
    <property type="match status" value="1"/>
</dbReference>
<feature type="domain" description="EAL" evidence="2">
    <location>
        <begin position="491"/>
        <end position="744"/>
    </location>
</feature>
<keyword evidence="1" id="KW-0472">Membrane</keyword>
<dbReference type="Pfam" id="PF00563">
    <property type="entry name" value="EAL"/>
    <property type="match status" value="1"/>
</dbReference>
<keyword evidence="4" id="KW-1185">Reference proteome</keyword>
<dbReference type="InterPro" id="IPR043128">
    <property type="entry name" value="Rev_trsase/Diguanyl_cyclase"/>
</dbReference>
<dbReference type="InterPro" id="IPR001633">
    <property type="entry name" value="EAL_dom"/>
</dbReference>
<dbReference type="OrthoDB" id="7462471at2"/>
<dbReference type="Proteomes" id="UP000315673">
    <property type="component" value="Chromosome"/>
</dbReference>
<keyword evidence="1" id="KW-0812">Transmembrane</keyword>
<accession>A0A5B8LFK0</accession>
<dbReference type="EMBL" id="CP042306">
    <property type="protein sequence ID" value="QDZ06861.1"/>
    <property type="molecule type" value="Genomic_DNA"/>
</dbReference>
<protein>
    <submittedName>
        <fullName evidence="3">EAL domain-containing protein</fullName>
    </submittedName>
</protein>
<name>A0A5B8LFK0_9SPHN</name>
<dbReference type="KEGG" id="spai:FPZ24_04695"/>
<evidence type="ECO:0000256" key="1">
    <source>
        <dbReference type="SAM" id="Phobius"/>
    </source>
</evidence>
<evidence type="ECO:0000259" key="2">
    <source>
        <dbReference type="PROSITE" id="PS50883"/>
    </source>
</evidence>
<dbReference type="Pfam" id="PF05226">
    <property type="entry name" value="CHASE2"/>
    <property type="match status" value="1"/>
</dbReference>
<dbReference type="InterPro" id="IPR007890">
    <property type="entry name" value="CHASE2"/>
</dbReference>
<dbReference type="GO" id="GO:0071111">
    <property type="term" value="F:cyclic-guanylate-specific phosphodiesterase activity"/>
    <property type="evidence" value="ECO:0007669"/>
    <property type="project" value="InterPro"/>
</dbReference>
<dbReference type="PANTHER" id="PTHR33121:SF79">
    <property type="entry name" value="CYCLIC DI-GMP PHOSPHODIESTERASE PDED-RELATED"/>
    <property type="match status" value="1"/>
</dbReference>
<dbReference type="PROSITE" id="PS50883">
    <property type="entry name" value="EAL"/>
    <property type="match status" value="1"/>
</dbReference>
<dbReference type="SUPFAM" id="SSF141868">
    <property type="entry name" value="EAL domain-like"/>
    <property type="match status" value="1"/>
</dbReference>
<reference evidence="3 4" key="1">
    <citation type="submission" date="2019-07" db="EMBL/GenBank/DDBJ databases">
        <title>Full genome sequence of Sphingomonas sp. 4R-6-7(HKS19).</title>
        <authorList>
            <person name="Im W.-T."/>
        </authorList>
    </citation>
    <scope>NUCLEOTIDE SEQUENCE [LARGE SCALE GENOMIC DNA]</scope>
    <source>
        <strain evidence="3 4">HKS19</strain>
    </source>
</reference>
<feature type="transmembrane region" description="Helical" evidence="1">
    <location>
        <begin position="278"/>
        <end position="300"/>
    </location>
</feature>
<evidence type="ECO:0000313" key="4">
    <source>
        <dbReference type="Proteomes" id="UP000315673"/>
    </source>
</evidence>
<dbReference type="CDD" id="cd01948">
    <property type="entry name" value="EAL"/>
    <property type="match status" value="1"/>
</dbReference>
<feature type="transmembrane region" description="Helical" evidence="1">
    <location>
        <begin position="254"/>
        <end position="271"/>
    </location>
</feature>
<dbReference type="InterPro" id="IPR035919">
    <property type="entry name" value="EAL_sf"/>
</dbReference>
<dbReference type="AlphaFoldDB" id="A0A5B8LFK0"/>
<evidence type="ECO:0000313" key="3">
    <source>
        <dbReference type="EMBL" id="QDZ06861.1"/>
    </source>
</evidence>
<feature type="transmembrane region" description="Helical" evidence="1">
    <location>
        <begin position="306"/>
        <end position="323"/>
    </location>
</feature>
<dbReference type="RefSeq" id="WP_146569945.1">
    <property type="nucleotide sequence ID" value="NZ_CP042306.1"/>
</dbReference>
<organism evidence="3 4">
    <name type="scientific">Sphingomonas panacisoli</name>
    <dbReference type="NCBI Taxonomy" id="1813879"/>
    <lineage>
        <taxon>Bacteria</taxon>
        <taxon>Pseudomonadati</taxon>
        <taxon>Pseudomonadota</taxon>
        <taxon>Alphaproteobacteria</taxon>
        <taxon>Sphingomonadales</taxon>
        <taxon>Sphingomonadaceae</taxon>
        <taxon>Sphingomonas</taxon>
    </lineage>
</organism>
<sequence>MIGLMTGWSGLGQGLEHGLAEARYALRHHQSTGDVVIVEVDARSIAAIDRWPWPRHNYASAVDRLRLAGVASIAFDVDFSASSNPAEDLAFGASLARADGLVTLPTFRQAADNRRDGYIDSLPIPELRAHSLAATVSVLPDADGKVRNVPLGEITNGLPRPSLAAMIAGRNGSAGAEFPIDYSIDPASIPRFSFIDIRDGKVDPALLRGKKVLIGATAIEIGDRYGVPRFGVIPGVVIQALAALTLESGIPSRAGWFGPLCLAILLGSLLLRVRSTLLLAAGSAAATLGLFAASTIAGSAGLEASLVPSLVALYATITWAAVVRANAWLATRRAIDDATGLPNQHALAAALANKDGTAIAAVRIADYDRLLATLGARGIADLICRVRDRISVLAGGITLYRVDDRVLAWQAVAPADQLAVRHEQLRALMLTPVEVAGRKVDVSVATGMAIVAADGAYPAIANASMAADLALTSGIGWHLHATSDAEAASTELSLASDLDDAIATGDVYPLYQPKKNLRTGEIASVEALVRWNHRTHGMLRPDHFIPLLERAGRIASLTLHVVTCAIRDVERWRSRGHQVTTAVNLSATLLESTAFIDQLEDLIRGSGVDPRLLIFEVTESAAMHAPDVAAAALGRFKSLGVAISMDDYGTGQSTLTYLKKLPLDELKIDRSFVEFAHQNRGDAVLVRSTIDLAHELGLKVVAEGVETEECLKFLTSVDCDLAQGYLISKPIDAASIAVLLDIGARQAA</sequence>
<dbReference type="SMART" id="SM01080">
    <property type="entry name" value="CHASE2"/>
    <property type="match status" value="1"/>
</dbReference>
<dbReference type="InterPro" id="IPR050706">
    <property type="entry name" value="Cyclic-di-GMP_PDE-like"/>
</dbReference>
<dbReference type="PANTHER" id="PTHR33121">
    <property type="entry name" value="CYCLIC DI-GMP PHOSPHODIESTERASE PDEF"/>
    <property type="match status" value="1"/>
</dbReference>
<gene>
    <name evidence="3" type="ORF">FPZ24_04695</name>
</gene>
<proteinExistence type="predicted"/>
<dbReference type="Gene3D" id="3.30.70.270">
    <property type="match status" value="1"/>
</dbReference>